<feature type="signal peptide" evidence="1">
    <location>
        <begin position="1"/>
        <end position="24"/>
    </location>
</feature>
<feature type="chain" id="PRO_5042189113" description="Pectinesterase inhibitor domain-containing protein" evidence="1">
    <location>
        <begin position="25"/>
        <end position="182"/>
    </location>
</feature>
<sequence length="182" mass="20464">MESSVAMRSTFFVALFLFATSILCHQIEPEEINVLETVGITSCITHFNEMEEWAKGVKRYKRNTAAPDANRLQNVNLNCKNSVENLTTTFRRKIANAPQPAGINDVATLATAKKIESAIRNASQQLEEECAWRDSINMPVEAARTQFLTTELEDLGAEGVVIYQIGIQRLDFEDPYARPKRP</sequence>
<keyword evidence="3" id="KW-1185">Reference proteome</keyword>
<dbReference type="AlphaFoldDB" id="A0AAD5LCD0"/>
<keyword evidence="1" id="KW-0732">Signal</keyword>
<reference evidence="2 3" key="1">
    <citation type="submission" date="2022-05" db="EMBL/GenBank/DDBJ databases">
        <title>A multi-omics perspective on studying reproductive biology in Daphnia sinensis.</title>
        <authorList>
            <person name="Jia J."/>
        </authorList>
    </citation>
    <scope>NUCLEOTIDE SEQUENCE [LARGE SCALE GENOMIC DNA]</scope>
    <source>
        <strain evidence="2 3">WSL</strain>
    </source>
</reference>
<name>A0AAD5LCD0_9CRUS</name>
<accession>A0AAD5LCD0</accession>
<evidence type="ECO:0000256" key="1">
    <source>
        <dbReference type="SAM" id="SignalP"/>
    </source>
</evidence>
<proteinExistence type="predicted"/>
<evidence type="ECO:0000313" key="2">
    <source>
        <dbReference type="EMBL" id="KAI9560081.1"/>
    </source>
</evidence>
<gene>
    <name evidence="2" type="ORF">GHT06_014092</name>
</gene>
<dbReference type="EMBL" id="WJBH02000004">
    <property type="protein sequence ID" value="KAI9560081.1"/>
    <property type="molecule type" value="Genomic_DNA"/>
</dbReference>
<evidence type="ECO:0008006" key="4">
    <source>
        <dbReference type="Google" id="ProtNLM"/>
    </source>
</evidence>
<comment type="caution">
    <text evidence="2">The sequence shown here is derived from an EMBL/GenBank/DDBJ whole genome shotgun (WGS) entry which is preliminary data.</text>
</comment>
<evidence type="ECO:0000313" key="3">
    <source>
        <dbReference type="Proteomes" id="UP000820818"/>
    </source>
</evidence>
<dbReference type="Proteomes" id="UP000820818">
    <property type="component" value="Linkage Group LG4"/>
</dbReference>
<organism evidence="2 3">
    <name type="scientific">Daphnia sinensis</name>
    <dbReference type="NCBI Taxonomy" id="1820382"/>
    <lineage>
        <taxon>Eukaryota</taxon>
        <taxon>Metazoa</taxon>
        <taxon>Ecdysozoa</taxon>
        <taxon>Arthropoda</taxon>
        <taxon>Crustacea</taxon>
        <taxon>Branchiopoda</taxon>
        <taxon>Diplostraca</taxon>
        <taxon>Cladocera</taxon>
        <taxon>Anomopoda</taxon>
        <taxon>Daphniidae</taxon>
        <taxon>Daphnia</taxon>
        <taxon>Daphnia similis group</taxon>
    </lineage>
</organism>
<protein>
    <recommendedName>
        <fullName evidence="4">Pectinesterase inhibitor domain-containing protein</fullName>
    </recommendedName>
</protein>